<accession>A0A7W7IKG9</accession>
<gene>
    <name evidence="3" type="ORF">F4557_006994</name>
    <name evidence="2" type="ORF">GCM10009546_57160</name>
</gene>
<evidence type="ECO:0000313" key="2">
    <source>
        <dbReference type="EMBL" id="GAA0587382.1"/>
    </source>
</evidence>
<evidence type="ECO:0000313" key="3">
    <source>
        <dbReference type="EMBL" id="MBB4778576.1"/>
    </source>
</evidence>
<reference evidence="2 5" key="1">
    <citation type="journal article" date="2019" name="Int. J. Syst. Evol. Microbiol.">
        <title>The Global Catalogue of Microorganisms (GCM) 10K type strain sequencing project: providing services to taxonomists for standard genome sequencing and annotation.</title>
        <authorList>
            <consortium name="The Broad Institute Genomics Platform"/>
            <consortium name="The Broad Institute Genome Sequencing Center for Infectious Disease"/>
            <person name="Wu L."/>
            <person name="Ma J."/>
        </authorList>
    </citation>
    <scope>NUCLEOTIDE SEQUENCE [LARGE SCALE GENOMIC DNA]</scope>
    <source>
        <strain evidence="2 5">JCM 10667</strain>
    </source>
</reference>
<dbReference type="Proteomes" id="UP000549343">
    <property type="component" value="Unassembled WGS sequence"/>
</dbReference>
<proteinExistence type="predicted"/>
<feature type="region of interest" description="Disordered" evidence="1">
    <location>
        <begin position="45"/>
        <end position="64"/>
    </location>
</feature>
<evidence type="ECO:0000313" key="4">
    <source>
        <dbReference type="Proteomes" id="UP000549343"/>
    </source>
</evidence>
<evidence type="ECO:0000256" key="1">
    <source>
        <dbReference type="SAM" id="MobiDB-lite"/>
    </source>
</evidence>
<organism evidence="3 4">
    <name type="scientific">Actinomadura livida</name>
    <dbReference type="NCBI Taxonomy" id="79909"/>
    <lineage>
        <taxon>Bacteria</taxon>
        <taxon>Bacillati</taxon>
        <taxon>Actinomycetota</taxon>
        <taxon>Actinomycetes</taxon>
        <taxon>Streptosporangiales</taxon>
        <taxon>Thermomonosporaceae</taxon>
        <taxon>Actinomadura</taxon>
    </lineage>
</organism>
<keyword evidence="5" id="KW-1185">Reference proteome</keyword>
<feature type="region of interest" description="Disordered" evidence="1">
    <location>
        <begin position="19"/>
        <end position="38"/>
    </location>
</feature>
<dbReference type="Proteomes" id="UP001501427">
    <property type="component" value="Unassembled WGS sequence"/>
</dbReference>
<protein>
    <submittedName>
        <fullName evidence="3">Uncharacterized protein</fullName>
    </submittedName>
</protein>
<dbReference type="EMBL" id="BAAAHD010000065">
    <property type="protein sequence ID" value="GAA0587382.1"/>
    <property type="molecule type" value="Genomic_DNA"/>
</dbReference>
<dbReference type="AlphaFoldDB" id="A0A7W7IKG9"/>
<comment type="caution">
    <text evidence="3">The sequence shown here is derived from an EMBL/GenBank/DDBJ whole genome shotgun (WGS) entry which is preliminary data.</text>
</comment>
<reference evidence="2" key="3">
    <citation type="submission" date="2023-12" db="EMBL/GenBank/DDBJ databases">
        <authorList>
            <person name="Sun Q."/>
            <person name="Inoue M."/>
        </authorList>
    </citation>
    <scope>NUCLEOTIDE SEQUENCE</scope>
    <source>
        <strain evidence="2">JCM 10667</strain>
    </source>
</reference>
<dbReference type="EMBL" id="JACHMV010000001">
    <property type="protein sequence ID" value="MBB4778576.1"/>
    <property type="molecule type" value="Genomic_DNA"/>
</dbReference>
<name>A0A7W7IKG9_9ACTN</name>
<evidence type="ECO:0000313" key="5">
    <source>
        <dbReference type="Proteomes" id="UP001501427"/>
    </source>
</evidence>
<sequence length="64" mass="6912">MAKAYVLVLDDLGLDGEPWLPAQREDLGVPQDPLARPGELLDDAVGRAPGDVQDGRLHDVHEAQ</sequence>
<feature type="compositionally biased region" description="Basic and acidic residues" evidence="1">
    <location>
        <begin position="53"/>
        <end position="64"/>
    </location>
</feature>
<reference evidence="3 4" key="2">
    <citation type="submission" date="2020-08" db="EMBL/GenBank/DDBJ databases">
        <title>Sequencing the genomes of 1000 actinobacteria strains.</title>
        <authorList>
            <person name="Klenk H.-P."/>
        </authorList>
    </citation>
    <scope>NUCLEOTIDE SEQUENCE [LARGE SCALE GENOMIC DNA]</scope>
    <source>
        <strain evidence="3 4">DSM 44772</strain>
    </source>
</reference>